<dbReference type="InterPro" id="IPR011032">
    <property type="entry name" value="GroES-like_sf"/>
</dbReference>
<dbReference type="Pfam" id="PF00166">
    <property type="entry name" value="Cpn10"/>
    <property type="match status" value="1"/>
</dbReference>
<dbReference type="SUPFAM" id="SSF50129">
    <property type="entry name" value="GroES-like"/>
    <property type="match status" value="1"/>
</dbReference>
<evidence type="ECO:0000256" key="1">
    <source>
        <dbReference type="ARBA" id="ARBA00006975"/>
    </source>
</evidence>
<dbReference type="PRINTS" id="PR00297">
    <property type="entry name" value="CHAPERONIN10"/>
</dbReference>
<gene>
    <name evidence="3" type="ORF">LCGC14_0821250</name>
</gene>
<evidence type="ECO:0000256" key="2">
    <source>
        <dbReference type="ARBA" id="ARBA00023186"/>
    </source>
</evidence>
<dbReference type="GO" id="GO:0051087">
    <property type="term" value="F:protein-folding chaperone binding"/>
    <property type="evidence" value="ECO:0007669"/>
    <property type="project" value="TreeGrafter"/>
</dbReference>
<dbReference type="InterPro" id="IPR018369">
    <property type="entry name" value="Chaprnonin_Cpn10_CS"/>
</dbReference>
<name>A0A0F9Q408_9ZZZZ</name>
<evidence type="ECO:0008006" key="4">
    <source>
        <dbReference type="Google" id="ProtNLM"/>
    </source>
</evidence>
<dbReference type="InterPro" id="IPR020818">
    <property type="entry name" value="Chaperonin_GroES"/>
</dbReference>
<dbReference type="PANTHER" id="PTHR10772:SF58">
    <property type="entry name" value="CO-CHAPERONIN GROES"/>
    <property type="match status" value="1"/>
</dbReference>
<accession>A0A0F9Q408</accession>
<dbReference type="GO" id="GO:0046872">
    <property type="term" value="F:metal ion binding"/>
    <property type="evidence" value="ECO:0007669"/>
    <property type="project" value="TreeGrafter"/>
</dbReference>
<dbReference type="InterPro" id="IPR037124">
    <property type="entry name" value="Chaperonin_GroES_sf"/>
</dbReference>
<dbReference type="PROSITE" id="PS00681">
    <property type="entry name" value="CHAPERONINS_CPN10"/>
    <property type="match status" value="1"/>
</dbReference>
<sequence>MKPLWDRVVIRPIEVEEASPGGVLIPENARKKPNRGEVMAVGPGVYTGKGGLLEAGVEVGDVVMYSRYPISGVEYEDCLIMRPIDILGVINDGV</sequence>
<dbReference type="SMART" id="SM00883">
    <property type="entry name" value="Cpn10"/>
    <property type="match status" value="1"/>
</dbReference>
<dbReference type="PANTHER" id="PTHR10772">
    <property type="entry name" value="10 KDA HEAT SHOCK PROTEIN"/>
    <property type="match status" value="1"/>
</dbReference>
<keyword evidence="2" id="KW-0143">Chaperone</keyword>
<dbReference type="GO" id="GO:0044183">
    <property type="term" value="F:protein folding chaperone"/>
    <property type="evidence" value="ECO:0007669"/>
    <property type="project" value="InterPro"/>
</dbReference>
<organism evidence="3">
    <name type="scientific">marine sediment metagenome</name>
    <dbReference type="NCBI Taxonomy" id="412755"/>
    <lineage>
        <taxon>unclassified sequences</taxon>
        <taxon>metagenomes</taxon>
        <taxon>ecological metagenomes</taxon>
    </lineage>
</organism>
<evidence type="ECO:0000313" key="3">
    <source>
        <dbReference type="EMBL" id="KKN31702.1"/>
    </source>
</evidence>
<dbReference type="FunFam" id="2.30.33.40:FF:000001">
    <property type="entry name" value="10 kDa chaperonin"/>
    <property type="match status" value="1"/>
</dbReference>
<dbReference type="GO" id="GO:0005524">
    <property type="term" value="F:ATP binding"/>
    <property type="evidence" value="ECO:0007669"/>
    <property type="project" value="InterPro"/>
</dbReference>
<dbReference type="EMBL" id="LAZR01002308">
    <property type="protein sequence ID" value="KKN31702.1"/>
    <property type="molecule type" value="Genomic_DNA"/>
</dbReference>
<protein>
    <recommendedName>
        <fullName evidence="4">10 kDa chaperonin</fullName>
    </recommendedName>
</protein>
<dbReference type="CDD" id="cd00320">
    <property type="entry name" value="cpn10"/>
    <property type="match status" value="1"/>
</dbReference>
<comment type="caution">
    <text evidence="3">The sequence shown here is derived from an EMBL/GenBank/DDBJ whole genome shotgun (WGS) entry which is preliminary data.</text>
</comment>
<proteinExistence type="inferred from homology"/>
<dbReference type="Gene3D" id="2.30.33.40">
    <property type="entry name" value="GroES chaperonin"/>
    <property type="match status" value="1"/>
</dbReference>
<dbReference type="AlphaFoldDB" id="A0A0F9Q408"/>
<dbReference type="GO" id="GO:0051082">
    <property type="term" value="F:unfolded protein binding"/>
    <property type="evidence" value="ECO:0007669"/>
    <property type="project" value="TreeGrafter"/>
</dbReference>
<reference evidence="3" key="1">
    <citation type="journal article" date="2015" name="Nature">
        <title>Complex archaea that bridge the gap between prokaryotes and eukaryotes.</title>
        <authorList>
            <person name="Spang A."/>
            <person name="Saw J.H."/>
            <person name="Jorgensen S.L."/>
            <person name="Zaremba-Niedzwiedzka K."/>
            <person name="Martijn J."/>
            <person name="Lind A.E."/>
            <person name="van Eijk R."/>
            <person name="Schleper C."/>
            <person name="Guy L."/>
            <person name="Ettema T.J."/>
        </authorList>
    </citation>
    <scope>NUCLEOTIDE SEQUENCE</scope>
</reference>
<comment type="similarity">
    <text evidence="1">Belongs to the GroES chaperonin family.</text>
</comment>